<sequence>MKFISYYDKIQTDKEIDFHIYSIEP</sequence>
<organism evidence="1 2">
    <name type="scientific">Megamonas funiformis YIT 11815</name>
    <dbReference type="NCBI Taxonomy" id="742816"/>
    <lineage>
        <taxon>Bacteria</taxon>
        <taxon>Bacillati</taxon>
        <taxon>Bacillota</taxon>
        <taxon>Negativicutes</taxon>
        <taxon>Selenomonadales</taxon>
        <taxon>Selenomonadaceae</taxon>
        <taxon>Megamonas</taxon>
    </lineage>
</organism>
<protein>
    <submittedName>
        <fullName evidence="1">Uncharacterized protein</fullName>
    </submittedName>
</protein>
<dbReference type="EMBL" id="ADMB01000084">
    <property type="protein sequence ID" value="EHR35036.1"/>
    <property type="molecule type" value="Genomic_DNA"/>
</dbReference>
<gene>
    <name evidence="1" type="ORF">HMPREF9454_01915</name>
</gene>
<accession>A0ABN0EGM1</accession>
<dbReference type="Proteomes" id="UP000005963">
    <property type="component" value="Unassembled WGS sequence"/>
</dbReference>
<name>A0ABN0EGM1_9FIRM</name>
<reference evidence="1 2" key="1">
    <citation type="submission" date="2012-01" db="EMBL/GenBank/DDBJ databases">
        <title>The Genome Sequence of Megamonas funiformis YIT 11815.</title>
        <authorList>
            <consortium name="The Broad Institute Genome Sequencing Platform"/>
            <person name="Earl A."/>
            <person name="Ward D."/>
            <person name="Feldgarden M."/>
            <person name="Gevers D."/>
            <person name="Morotomi M."/>
            <person name="Young S.K."/>
            <person name="Zeng Q."/>
            <person name="Gargeya S."/>
            <person name="Fitzgerald M."/>
            <person name="Haas B."/>
            <person name="Abouelleil A."/>
            <person name="Alvarado L."/>
            <person name="Arachchi H.M."/>
            <person name="Berlin A."/>
            <person name="Chapman S.B."/>
            <person name="Gearin G."/>
            <person name="Goldberg J."/>
            <person name="Griggs A."/>
            <person name="Gujja S."/>
            <person name="Hansen M."/>
            <person name="Heiman D."/>
            <person name="Howarth C."/>
            <person name="Larimer J."/>
            <person name="Lui A."/>
            <person name="MacDonald P.J.P."/>
            <person name="McCowen C."/>
            <person name="Montmayeur A."/>
            <person name="Murphy C."/>
            <person name="Neiman D."/>
            <person name="Pearson M."/>
            <person name="Priest M."/>
            <person name="Roberts A."/>
            <person name="Saif S."/>
            <person name="Shea T."/>
            <person name="Sisk P."/>
            <person name="Stolte C."/>
            <person name="Sykes S."/>
            <person name="Wortman J."/>
            <person name="Nusbaum C."/>
            <person name="Birren B."/>
        </authorList>
    </citation>
    <scope>NUCLEOTIDE SEQUENCE [LARGE SCALE GENOMIC DNA]</scope>
    <source>
        <strain evidence="1 2">YIT 11815</strain>
    </source>
</reference>
<comment type="caution">
    <text evidence="1">The sequence shown here is derived from an EMBL/GenBank/DDBJ whole genome shotgun (WGS) entry which is preliminary data.</text>
</comment>
<keyword evidence="2" id="KW-1185">Reference proteome</keyword>
<evidence type="ECO:0000313" key="1">
    <source>
        <dbReference type="EMBL" id="EHR35036.1"/>
    </source>
</evidence>
<proteinExistence type="predicted"/>
<evidence type="ECO:0000313" key="2">
    <source>
        <dbReference type="Proteomes" id="UP000005963"/>
    </source>
</evidence>